<gene>
    <name evidence="1" type="ORF">CCAM_LOCUS29156</name>
</gene>
<dbReference type="EMBL" id="OOIL02003368">
    <property type="protein sequence ID" value="VFQ87380.1"/>
    <property type="molecule type" value="Genomic_DNA"/>
</dbReference>
<name>A0A484MF03_9ASTE</name>
<proteinExistence type="predicted"/>
<reference evidence="1 2" key="1">
    <citation type="submission" date="2018-04" db="EMBL/GenBank/DDBJ databases">
        <authorList>
            <person name="Vogel A."/>
        </authorList>
    </citation>
    <scope>NUCLEOTIDE SEQUENCE [LARGE SCALE GENOMIC DNA]</scope>
</reference>
<sequence length="88" mass="10203">MLQQPFTHDLECTISRHYNLATKSLYLFLSNRRATLSAMRHSLLLIFCRELQTRRVSVQGFTNRVIMSLLSRLAIGQQHHTSTTTPPF</sequence>
<evidence type="ECO:0000313" key="2">
    <source>
        <dbReference type="Proteomes" id="UP000595140"/>
    </source>
</evidence>
<keyword evidence="2" id="KW-1185">Reference proteome</keyword>
<dbReference type="AlphaFoldDB" id="A0A484MF03"/>
<protein>
    <submittedName>
        <fullName evidence="1">Uncharacterized protein</fullName>
    </submittedName>
</protein>
<dbReference type="Proteomes" id="UP000595140">
    <property type="component" value="Unassembled WGS sequence"/>
</dbReference>
<organism evidence="1 2">
    <name type="scientific">Cuscuta campestris</name>
    <dbReference type="NCBI Taxonomy" id="132261"/>
    <lineage>
        <taxon>Eukaryota</taxon>
        <taxon>Viridiplantae</taxon>
        <taxon>Streptophyta</taxon>
        <taxon>Embryophyta</taxon>
        <taxon>Tracheophyta</taxon>
        <taxon>Spermatophyta</taxon>
        <taxon>Magnoliopsida</taxon>
        <taxon>eudicotyledons</taxon>
        <taxon>Gunneridae</taxon>
        <taxon>Pentapetalae</taxon>
        <taxon>asterids</taxon>
        <taxon>lamiids</taxon>
        <taxon>Solanales</taxon>
        <taxon>Convolvulaceae</taxon>
        <taxon>Cuscuteae</taxon>
        <taxon>Cuscuta</taxon>
        <taxon>Cuscuta subgen. Grammica</taxon>
        <taxon>Cuscuta sect. Cleistogrammica</taxon>
    </lineage>
</organism>
<evidence type="ECO:0000313" key="1">
    <source>
        <dbReference type="EMBL" id="VFQ87380.1"/>
    </source>
</evidence>
<accession>A0A484MF03</accession>